<reference evidence="1" key="1">
    <citation type="journal article" date="2023" name="G3 (Bethesda)">
        <title>A reference genome for the long-term kleptoplast-retaining sea slug Elysia crispata morphotype clarki.</title>
        <authorList>
            <person name="Eastman K.E."/>
            <person name="Pendleton A.L."/>
            <person name="Shaikh M.A."/>
            <person name="Suttiyut T."/>
            <person name="Ogas R."/>
            <person name="Tomko P."/>
            <person name="Gavelis G."/>
            <person name="Widhalm J.R."/>
            <person name="Wisecaver J.H."/>
        </authorList>
    </citation>
    <scope>NUCLEOTIDE SEQUENCE</scope>
    <source>
        <strain evidence="1">ECLA1</strain>
    </source>
</reference>
<comment type="caution">
    <text evidence="1">The sequence shown here is derived from an EMBL/GenBank/DDBJ whole genome shotgun (WGS) entry which is preliminary data.</text>
</comment>
<accession>A0AAE1A1I3</accession>
<evidence type="ECO:0000313" key="1">
    <source>
        <dbReference type="EMBL" id="KAK3779365.1"/>
    </source>
</evidence>
<name>A0AAE1A1I3_9GAST</name>
<evidence type="ECO:0000313" key="2">
    <source>
        <dbReference type="Proteomes" id="UP001283361"/>
    </source>
</evidence>
<protein>
    <submittedName>
        <fullName evidence="1">Uncharacterized protein</fullName>
    </submittedName>
</protein>
<dbReference type="EMBL" id="JAWDGP010002843">
    <property type="protein sequence ID" value="KAK3779365.1"/>
    <property type="molecule type" value="Genomic_DNA"/>
</dbReference>
<organism evidence="1 2">
    <name type="scientific">Elysia crispata</name>
    <name type="common">lettuce slug</name>
    <dbReference type="NCBI Taxonomy" id="231223"/>
    <lineage>
        <taxon>Eukaryota</taxon>
        <taxon>Metazoa</taxon>
        <taxon>Spiralia</taxon>
        <taxon>Lophotrochozoa</taxon>
        <taxon>Mollusca</taxon>
        <taxon>Gastropoda</taxon>
        <taxon>Heterobranchia</taxon>
        <taxon>Euthyneura</taxon>
        <taxon>Panpulmonata</taxon>
        <taxon>Sacoglossa</taxon>
        <taxon>Placobranchoidea</taxon>
        <taxon>Plakobranchidae</taxon>
        <taxon>Elysia</taxon>
    </lineage>
</organism>
<dbReference type="AlphaFoldDB" id="A0AAE1A1I3"/>
<proteinExistence type="predicted"/>
<dbReference type="Proteomes" id="UP001283361">
    <property type="component" value="Unassembled WGS sequence"/>
</dbReference>
<sequence>MGRLGECRVRIVLTGNKFHVQESWGKEEQQQQHKHQHLLLPAMLASAHARRSCVPLCWEEKARPPSWRALKGRPLRNGTWRRSRQARLGTADWPCCSVRHLWRHNARSSWVGHNENLAWFEEYCSRVAGMKQGNGAGCKQKLSDVL</sequence>
<gene>
    <name evidence="1" type="ORF">RRG08_052587</name>
</gene>
<keyword evidence="2" id="KW-1185">Reference proteome</keyword>